<dbReference type="NCBIfam" id="TIGR02532">
    <property type="entry name" value="IV_pilin_GFxxxE"/>
    <property type="match status" value="1"/>
</dbReference>
<keyword evidence="3" id="KW-1185">Reference proteome</keyword>
<dbReference type="Gene3D" id="3.30.700.10">
    <property type="entry name" value="Glycoprotein, Type 4 Pilin"/>
    <property type="match status" value="1"/>
</dbReference>
<dbReference type="Proteomes" id="UP000543030">
    <property type="component" value="Unassembled WGS sequence"/>
</dbReference>
<comment type="caution">
    <text evidence="2">The sequence shown here is derived from an EMBL/GenBank/DDBJ whole genome shotgun (WGS) entry which is preliminary data.</text>
</comment>
<evidence type="ECO:0000256" key="1">
    <source>
        <dbReference type="SAM" id="Phobius"/>
    </source>
</evidence>
<reference evidence="2 3" key="1">
    <citation type="submission" date="2020-08" db="EMBL/GenBank/DDBJ databases">
        <title>Genomic Encyclopedia of Type Strains, Phase IV (KMG-IV): sequencing the most valuable type-strain genomes for metagenomic binning, comparative biology and taxonomic classification.</title>
        <authorList>
            <person name="Goeker M."/>
        </authorList>
    </citation>
    <scope>NUCLEOTIDE SEQUENCE [LARGE SCALE GENOMIC DNA]</scope>
    <source>
        <strain evidence="2 3">DSM 18233</strain>
    </source>
</reference>
<protein>
    <submittedName>
        <fullName evidence="2">Prepilin-type N-terminal cleavage/methylation domain-containing protein</fullName>
    </submittedName>
</protein>
<gene>
    <name evidence="2" type="ORF">HNQ50_004298</name>
</gene>
<organism evidence="2 3">
    <name type="scientific">Silvimonas terrae</name>
    <dbReference type="NCBI Taxonomy" id="300266"/>
    <lineage>
        <taxon>Bacteria</taxon>
        <taxon>Pseudomonadati</taxon>
        <taxon>Pseudomonadota</taxon>
        <taxon>Betaproteobacteria</taxon>
        <taxon>Neisseriales</taxon>
        <taxon>Chitinibacteraceae</taxon>
        <taxon>Silvimonas</taxon>
    </lineage>
</organism>
<evidence type="ECO:0000313" key="3">
    <source>
        <dbReference type="Proteomes" id="UP000543030"/>
    </source>
</evidence>
<keyword evidence="1" id="KW-1133">Transmembrane helix</keyword>
<dbReference type="AlphaFoldDB" id="A0A840RM12"/>
<dbReference type="SUPFAM" id="SSF54523">
    <property type="entry name" value="Pili subunits"/>
    <property type="match status" value="1"/>
</dbReference>
<name>A0A840RM12_9NEIS</name>
<evidence type="ECO:0000313" key="2">
    <source>
        <dbReference type="EMBL" id="MBB5193540.1"/>
    </source>
</evidence>
<dbReference type="Pfam" id="PF07963">
    <property type="entry name" value="N_methyl"/>
    <property type="match status" value="1"/>
</dbReference>
<accession>A0A840RM12</accession>
<keyword evidence="1" id="KW-0812">Transmembrane</keyword>
<dbReference type="InterPro" id="IPR045584">
    <property type="entry name" value="Pilin-like"/>
</dbReference>
<feature type="transmembrane region" description="Helical" evidence="1">
    <location>
        <begin position="6"/>
        <end position="28"/>
    </location>
</feature>
<proteinExistence type="predicted"/>
<dbReference type="EMBL" id="JACHHN010000012">
    <property type="protein sequence ID" value="MBB5193540.1"/>
    <property type="molecule type" value="Genomic_DNA"/>
</dbReference>
<dbReference type="InterPro" id="IPR012902">
    <property type="entry name" value="N_methyl_site"/>
</dbReference>
<dbReference type="PROSITE" id="PS00409">
    <property type="entry name" value="PROKAR_NTER_METHYL"/>
    <property type="match status" value="1"/>
</dbReference>
<keyword evidence="1" id="KW-0472">Membrane</keyword>
<sequence length="172" mass="17554">MRGFTLIEMIIAIAVMMVLLFMGVPLTMQWIGSSNLQSAKTLFNKGMAMTRSRALRNVAGAQQNEPAAFLLLSGGNVLCAQEATYSVAVTATNVPRTPANTFSCTGAAWTGTLPNGTTGTLNSAANQCVALTSAGVPVSVTLSGMPGGGACVTTTSYSMTSMGVTSSATTIN</sequence>
<dbReference type="RefSeq" id="WP_184103245.1">
    <property type="nucleotide sequence ID" value="NZ_JACHHN010000012.1"/>
</dbReference>